<dbReference type="PANTHER" id="PTHR42754:SF1">
    <property type="entry name" value="LIPOPROTEIN"/>
    <property type="match status" value="1"/>
</dbReference>
<dbReference type="EMBL" id="QASA01000001">
    <property type="protein sequence ID" value="RDC64883.1"/>
    <property type="molecule type" value="Genomic_DNA"/>
</dbReference>
<keyword evidence="1" id="KW-1133">Transmembrane helix</keyword>
<evidence type="ECO:0000313" key="3">
    <source>
        <dbReference type="EMBL" id="RDC64883.1"/>
    </source>
</evidence>
<dbReference type="Pfam" id="PF18962">
    <property type="entry name" value="Por_Secre_tail"/>
    <property type="match status" value="1"/>
</dbReference>
<proteinExistence type="predicted"/>
<keyword evidence="1" id="KW-0812">Transmembrane</keyword>
<keyword evidence="1" id="KW-0472">Membrane</keyword>
<comment type="caution">
    <text evidence="3">The sequence shown here is derived from an EMBL/GenBank/DDBJ whole genome shotgun (WGS) entry which is preliminary data.</text>
</comment>
<reference evidence="3 4" key="1">
    <citation type="submission" date="2018-04" db="EMBL/GenBank/DDBJ databases">
        <title>Adhaeribacter sp. HMF7616 genome sequencing and assembly.</title>
        <authorList>
            <person name="Kang H."/>
            <person name="Kang J."/>
            <person name="Cha I."/>
            <person name="Kim H."/>
            <person name="Joh K."/>
        </authorList>
    </citation>
    <scope>NUCLEOTIDE SEQUENCE [LARGE SCALE GENOMIC DNA]</scope>
    <source>
        <strain evidence="3 4">HMF7616</strain>
    </source>
</reference>
<dbReference type="InterPro" id="IPR011044">
    <property type="entry name" value="Quino_amine_DH_bsu"/>
</dbReference>
<evidence type="ECO:0000256" key="1">
    <source>
        <dbReference type="SAM" id="Phobius"/>
    </source>
</evidence>
<gene>
    <name evidence="3" type="ORF">AHMF7616_03505</name>
</gene>
<organism evidence="3 4">
    <name type="scientific">Adhaeribacter pallidiroseus</name>
    <dbReference type="NCBI Taxonomy" id="2072847"/>
    <lineage>
        <taxon>Bacteria</taxon>
        <taxon>Pseudomonadati</taxon>
        <taxon>Bacteroidota</taxon>
        <taxon>Cytophagia</taxon>
        <taxon>Cytophagales</taxon>
        <taxon>Hymenobacteraceae</taxon>
        <taxon>Adhaeribacter</taxon>
    </lineage>
</organism>
<feature type="transmembrane region" description="Helical" evidence="1">
    <location>
        <begin position="21"/>
        <end position="40"/>
    </location>
</feature>
<dbReference type="NCBIfam" id="TIGR04183">
    <property type="entry name" value="Por_Secre_tail"/>
    <property type="match status" value="1"/>
</dbReference>
<dbReference type="Proteomes" id="UP000253919">
    <property type="component" value="Unassembled WGS sequence"/>
</dbReference>
<dbReference type="RefSeq" id="WP_115373974.1">
    <property type="nucleotide sequence ID" value="NZ_QASA01000001.1"/>
</dbReference>
<sequence length="1527" mass="165047">MKISSYYFWQVQNLRVTASEWRFIGIILVLYAGLATRVFAQNKLWDKTLGGASTDHLTVVQQTTDGGSIVGGFSSSGMSGDKSAASKGQHDYWIIKLKADGTKEWDKAYGGKENDELTSLQQTKDGGYILGGYSGSGKSGDKTQNSKGSYDYWLVKIDAKGNKDWDKTIGGKAYDVLVSVQQTSDGGYLLGGYSESGKSGDKSTANQGNCDEFYCSVDYWVVKLKADGTKEWDKTFGGTWDERLASLQQTPDGGYIVGGTSDSGISGNKTEACKGGNDYWIVKLKADGSKIWDKTIGGMHDDGLGALQQTPDGGYILGGSSASGIGEDKTETSKDGNVYADYWVVKLKADGSKEWDKTLGSASSDRLKSLRQTKDGGYILGGDSESETGSDKTEASKGGIDFWIVKLKPDGTKVWDKTIGSNDNDEFMSLHQTTQGDFILGGRSYAGISGDKSEPNRGASFSNDYWVVKLDNSNTNVSQYVTFAPISFQILGAVPFKLQATATSGLPITFSVVSGPATVKGHLITLTGRGTVIVKARQPGNATYQSTEATQTFVVGSAPVVKKEWDKTLGGEYSDQLIVVQQTSDGGYILGGDSNSGISGDKTAYSNGYGSFWVVKLKADGSKEWDKTFIDSNANGPEYFATVQQTKDGGYIIGRSQEDKSYSCAYEDGVPCILDYWLIKLNPDGTTAWDKVYKANGNNLLTTLQQTTDGGYILGGNSNSNQSGDKSEDRRNACSDAPYCDKDYWVIKVDADGKKEWDKTFGGDKNDELVAIKQTPDGGYILGGNSNSNQSGDKSEASKGKKCQNLYGCPSDYWIIKIRANGTKEWDKTIGGESDEALTALQQTPDGGYILGGKNNGFQVLNDYRVVRLNAQGKMEWETTIGGSGNDYLSSIQLTPDGGYLLGGSSASDAGGDKSEPSRGSSDFWLVKIKANGTKEWDKIFGGDDADHLAVIQNTQDGGYILGGTSNSNQSNDKSEAGKGQEDYWIVKISEEQLLTAQWNRRYGGKSTDNFTAMIRTKDGGYLAGGYTNSGLSGDKTQPGREKNDYWIVKTDKNGQKLWDKRYGGSNHDYLNHVIQTQDGGYLLAGSSLSEKSGDKSAGSRGDRDYWIVKTNAQGNIEWDKTFGGSGYDELKKVAQLSTGQYLLGGYSRSPQSGDKSESSQGGTDYWVVKLSYTGTKLWDKRYGGAQDEILGSFSVLPDGGLLLGGSSRSGVSGDKTQPSQGGSDFWLVRLDIRGNKIWDKRFGGAGDEELYSMGLNQFESEQATYAGDYFVGGTSTSGIGGNKTQARQGGKDFWLVQLHRNGNLVRDLTYGGDQDEELRSVIQTSNGDYLLAGTSSSGQSGDISQASKGQGDYWIVHSDAFGNKYYDQRYGGSGTEELRYLQRTPDGGFVLGGRSDSGVSGDRTQPSQGGTDYWLVKVAPHTSPAVASREANLVEEPVAELTTVKAYPNPFQDKVIVIFTLPETQAATVRVLDSQGREINTLFQQEAKANQTYQVEWQAGKQASGMYLLQLQTPTEQNTQKLLLTR</sequence>
<dbReference type="SUPFAM" id="SSF50969">
    <property type="entry name" value="YVTN repeat-like/Quinoprotein amine dehydrogenase"/>
    <property type="match status" value="1"/>
</dbReference>
<evidence type="ECO:0000313" key="4">
    <source>
        <dbReference type="Proteomes" id="UP000253919"/>
    </source>
</evidence>
<feature type="domain" description="Secretion system C-terminal sorting" evidence="2">
    <location>
        <begin position="1448"/>
        <end position="1524"/>
    </location>
</feature>
<dbReference type="PRINTS" id="PR00313">
    <property type="entry name" value="CABNDNGRPT"/>
</dbReference>
<dbReference type="OrthoDB" id="9779968at2"/>
<dbReference type="InterPro" id="IPR026444">
    <property type="entry name" value="Secre_tail"/>
</dbReference>
<keyword evidence="4" id="KW-1185">Reference proteome</keyword>
<accession>A0A369QIX9</accession>
<name>A0A369QIX9_9BACT</name>
<evidence type="ECO:0000259" key="2">
    <source>
        <dbReference type="Pfam" id="PF18962"/>
    </source>
</evidence>
<dbReference type="PANTHER" id="PTHR42754">
    <property type="entry name" value="ENDOGLUCANASE"/>
    <property type="match status" value="1"/>
</dbReference>
<protein>
    <recommendedName>
        <fullName evidence="2">Secretion system C-terminal sorting domain-containing protein</fullName>
    </recommendedName>
</protein>